<feature type="chain" id="PRO_5013046576" evidence="1">
    <location>
        <begin position="28"/>
        <end position="364"/>
    </location>
</feature>
<dbReference type="Proteomes" id="UP000190625">
    <property type="component" value="Unassembled WGS sequence"/>
</dbReference>
<gene>
    <name evidence="2" type="ORF">SAMN02745118_02320</name>
</gene>
<dbReference type="OrthoDB" id="2111131at2"/>
<keyword evidence="3" id="KW-1185">Reference proteome</keyword>
<evidence type="ECO:0000313" key="2">
    <source>
        <dbReference type="EMBL" id="SJZ95108.1"/>
    </source>
</evidence>
<dbReference type="RefSeq" id="WP_078810753.1">
    <property type="nucleotide sequence ID" value="NZ_FUWM01000021.1"/>
</dbReference>
<dbReference type="AlphaFoldDB" id="A0A1T4PVZ3"/>
<evidence type="ECO:0000256" key="1">
    <source>
        <dbReference type="SAM" id="SignalP"/>
    </source>
</evidence>
<organism evidence="2 3">
    <name type="scientific">Selenihalanaerobacter shriftii</name>
    <dbReference type="NCBI Taxonomy" id="142842"/>
    <lineage>
        <taxon>Bacteria</taxon>
        <taxon>Bacillati</taxon>
        <taxon>Bacillota</taxon>
        <taxon>Clostridia</taxon>
        <taxon>Halanaerobiales</taxon>
        <taxon>Halobacteroidaceae</taxon>
        <taxon>Selenihalanaerobacter</taxon>
    </lineage>
</organism>
<feature type="signal peptide" evidence="1">
    <location>
        <begin position="1"/>
        <end position="27"/>
    </location>
</feature>
<keyword evidence="1" id="KW-0732">Signal</keyword>
<dbReference type="STRING" id="142842.SAMN02745118_02320"/>
<proteinExistence type="predicted"/>
<accession>A0A1T4PVZ3</accession>
<protein>
    <submittedName>
        <fullName evidence="2">Uncharacterized protein</fullName>
    </submittedName>
</protein>
<reference evidence="3" key="1">
    <citation type="submission" date="2017-02" db="EMBL/GenBank/DDBJ databases">
        <authorList>
            <person name="Varghese N."/>
            <person name="Submissions S."/>
        </authorList>
    </citation>
    <scope>NUCLEOTIDE SEQUENCE [LARGE SCALE GENOMIC DNA]</scope>
    <source>
        <strain evidence="3">ATCC BAA-73</strain>
    </source>
</reference>
<sequence>MNKKSTRLITVLVLLSVMILGTSSAFAAYLPLKTDVSKQQARIDAYKEINQLRHEEDIDFNKIEKIYNDVLQNTVQARDKEFSETMDQYIQAAFYGVRNGQDPALAAQIVDKTLKKAFYLTVKHELDEAVEEFSNKEEAHHKIDEAIVYYEAIAGTAKKRSEDLHEGILSGLKSARRAIENDSLIDLKVADQIIGKTIIKVFHASVLHEAEEVEEYLAENPDKAKIKQMEGLVYYQTIKGIVKSNNKIGNIMVEDMLSGDINEVDYDVILEELNRGFVGKPLHYLEEVKENWGTDKALVEAWEALVYYNVIVDDVETRLGTKTGEELLTNLRTYVDAVQQGNRAKVDILEEKIKITFREYISKI</sequence>
<name>A0A1T4PVZ3_9FIRM</name>
<dbReference type="EMBL" id="FUWM01000021">
    <property type="protein sequence ID" value="SJZ95108.1"/>
    <property type="molecule type" value="Genomic_DNA"/>
</dbReference>
<evidence type="ECO:0000313" key="3">
    <source>
        <dbReference type="Proteomes" id="UP000190625"/>
    </source>
</evidence>